<evidence type="ECO:0000256" key="6">
    <source>
        <dbReference type="ARBA" id="ARBA00023054"/>
    </source>
</evidence>
<dbReference type="InterPro" id="IPR050130">
    <property type="entry name" value="ClpA_ClpB"/>
</dbReference>
<dbReference type="SMART" id="SM00382">
    <property type="entry name" value="AAA"/>
    <property type="match status" value="2"/>
</dbReference>
<dbReference type="InterPro" id="IPR001270">
    <property type="entry name" value="ClpA/B"/>
</dbReference>
<evidence type="ECO:0000256" key="8">
    <source>
        <dbReference type="ARBA" id="ARBA00026057"/>
    </source>
</evidence>
<feature type="domain" description="Clp R" evidence="14">
    <location>
        <begin position="40"/>
        <end position="182"/>
    </location>
</feature>
<evidence type="ECO:0000313" key="16">
    <source>
        <dbReference type="Proteomes" id="UP001501072"/>
    </source>
</evidence>
<evidence type="ECO:0000256" key="11">
    <source>
        <dbReference type="SAM" id="Coils"/>
    </source>
</evidence>
<dbReference type="CDD" id="cd19499">
    <property type="entry name" value="RecA-like_ClpB_Hsp104-like"/>
    <property type="match status" value="1"/>
</dbReference>
<dbReference type="Proteomes" id="UP001501072">
    <property type="component" value="Unassembled WGS sequence"/>
</dbReference>
<comment type="similarity">
    <text evidence="1 10">Belongs to the ClpA/ClpB family.</text>
</comment>
<dbReference type="GO" id="GO:0006508">
    <property type="term" value="P:proteolysis"/>
    <property type="evidence" value="ECO:0007669"/>
    <property type="project" value="UniProtKB-KW"/>
</dbReference>
<dbReference type="InterPro" id="IPR036628">
    <property type="entry name" value="Clp_N_dom_sf"/>
</dbReference>
<evidence type="ECO:0000256" key="10">
    <source>
        <dbReference type="RuleBase" id="RU004432"/>
    </source>
</evidence>
<dbReference type="Pfam" id="PF00004">
    <property type="entry name" value="AAA"/>
    <property type="match status" value="1"/>
</dbReference>
<evidence type="ECO:0000313" key="15">
    <source>
        <dbReference type="EMBL" id="GAA1006547.1"/>
    </source>
</evidence>
<dbReference type="RefSeq" id="WP_086791041.1">
    <property type="nucleotide sequence ID" value="NZ_BAAAHU010000009.1"/>
</dbReference>
<dbReference type="CDD" id="cd00009">
    <property type="entry name" value="AAA"/>
    <property type="match status" value="1"/>
</dbReference>
<dbReference type="InterPro" id="IPR018368">
    <property type="entry name" value="ClpA/B_CS1"/>
</dbReference>
<keyword evidence="16" id="KW-1185">Reference proteome</keyword>
<accession>A0ABP4DCV8</accession>
<gene>
    <name evidence="15" type="ORF">GCM10009564_14090</name>
</gene>
<dbReference type="InterPro" id="IPR004176">
    <property type="entry name" value="Clp_R_N"/>
</dbReference>
<evidence type="ECO:0000259" key="13">
    <source>
        <dbReference type="PROSITE" id="PS50151"/>
    </source>
</evidence>
<proteinExistence type="inferred from homology"/>
<dbReference type="InterPro" id="IPR003593">
    <property type="entry name" value="AAA+_ATPase"/>
</dbReference>
<evidence type="ECO:0000256" key="1">
    <source>
        <dbReference type="ARBA" id="ARBA00008675"/>
    </source>
</evidence>
<dbReference type="PROSITE" id="PS00870">
    <property type="entry name" value="CLPAB_1"/>
    <property type="match status" value="1"/>
</dbReference>
<dbReference type="InterPro" id="IPR001943">
    <property type="entry name" value="UVR_dom"/>
</dbReference>
<dbReference type="SUPFAM" id="SSF52540">
    <property type="entry name" value="P-loop containing nucleoside triphosphate hydrolases"/>
    <property type="match status" value="2"/>
</dbReference>
<keyword evidence="2 9" id="KW-0677">Repeat</keyword>
<dbReference type="InterPro" id="IPR041546">
    <property type="entry name" value="ClpA/ClpB_AAA_lid"/>
</dbReference>
<evidence type="ECO:0000256" key="4">
    <source>
        <dbReference type="ARBA" id="ARBA00022840"/>
    </source>
</evidence>
<sequence length="835" mass="90737">MTMSPFGAAFGGSDPFSEILNRFFGMTPAASPPRVQRVPIGRLLTESARELINQATKRAAEDGSSDLDTEHLLWACTQVEPARGLLAQAGADPDRLGADIAEALPGESALPSAQPGLTPAAKRVLLRAYEHSRAAGVSYIGPEHILGALVDTPGSPAARILAAHGIGADQVRRSADTASRPDTAPGGGETPSATPTLDQYGRDLTEEARAGKLDPVVGRAAEIEQTVEILSRRAKNNPVLIGEPGVGKTAIVEGLAQRIVNGDVPKSLENKRVVALDLPGLVAGTQYRGQFEERLKKVIDEVKAASESTILFLDELHNVVGAGASGEGAMDAGNILKPALARGELHVVGATTLDEYRRHVEKDAALERRFQPVMVPEPGVEETVQILEGLRDSYEAHHQVRYSDDALVAAAELSDRYVTDRFLPDKAIDLLDQAGARVRLRSLNRSTEVAEREDRLAKLRREKDQAVAAEDFERAAELKERITEVETELAGLAERREGVLEVTAADIAEVLSRRTGIPVAQLTESEKERLLKLEEALHDRVVGQDEAVAAIAQAVRRSRAGMSDPNRPVGSFLFLGPTGVGKTELAKTLAELLFGDEDRMVRFDMSEFQEKHTVSRLVGAPPGYVGHEEAGQLTEKVRRQPYSVLLFDEVEKAHPDVFNTLLQVLDDGRLTDAQGRTVDFRNTVVIMTSNIGAQRILAHQGDVSAIKDQLMEDLRARFLPEFLNRIDDIIIFHRLSEEDLGRILEMLLEGSRRRVRAQGLELKVTDAAKKLLIAHGHQPEFGARPLRRTIQTELDNRIASLLLSDSASPGDTIVADVDKDALVCRVEHPKSASAA</sequence>
<feature type="region of interest" description="Disordered" evidence="12">
    <location>
        <begin position="170"/>
        <end position="198"/>
    </location>
</feature>
<protein>
    <submittedName>
        <fullName evidence="15">ATP-dependent Clp protease ATP-binding subunit</fullName>
    </submittedName>
</protein>
<evidence type="ECO:0000256" key="3">
    <source>
        <dbReference type="ARBA" id="ARBA00022741"/>
    </source>
</evidence>
<dbReference type="PROSITE" id="PS00871">
    <property type="entry name" value="CLPAB_2"/>
    <property type="match status" value="1"/>
</dbReference>
<feature type="coiled-coil region" evidence="11">
    <location>
        <begin position="449"/>
        <end position="495"/>
    </location>
</feature>
<dbReference type="Pfam" id="PF02861">
    <property type="entry name" value="Clp_N"/>
    <property type="match status" value="1"/>
</dbReference>
<dbReference type="InterPro" id="IPR028299">
    <property type="entry name" value="ClpA/B_CS2"/>
</dbReference>
<dbReference type="Pfam" id="PF17871">
    <property type="entry name" value="AAA_lid_9"/>
    <property type="match status" value="1"/>
</dbReference>
<evidence type="ECO:0000256" key="2">
    <source>
        <dbReference type="ARBA" id="ARBA00022737"/>
    </source>
</evidence>
<keyword evidence="6 11" id="KW-0175">Coiled coil</keyword>
<evidence type="ECO:0000256" key="5">
    <source>
        <dbReference type="ARBA" id="ARBA00023016"/>
    </source>
</evidence>
<dbReference type="Pfam" id="PF07724">
    <property type="entry name" value="AAA_2"/>
    <property type="match status" value="1"/>
</dbReference>
<dbReference type="Gene3D" id="1.10.8.60">
    <property type="match status" value="2"/>
</dbReference>
<dbReference type="Gene3D" id="4.10.860.10">
    <property type="entry name" value="UVR domain"/>
    <property type="match status" value="1"/>
</dbReference>
<comment type="caution">
    <text evidence="15">The sequence shown here is derived from an EMBL/GenBank/DDBJ whole genome shotgun (WGS) entry which is preliminary data.</text>
</comment>
<evidence type="ECO:0000256" key="7">
    <source>
        <dbReference type="ARBA" id="ARBA00023186"/>
    </source>
</evidence>
<keyword evidence="5" id="KW-0346">Stress response</keyword>
<dbReference type="PROSITE" id="PS50151">
    <property type="entry name" value="UVR"/>
    <property type="match status" value="1"/>
</dbReference>
<dbReference type="SMART" id="SM01086">
    <property type="entry name" value="ClpB_D2-small"/>
    <property type="match status" value="1"/>
</dbReference>
<dbReference type="InterPro" id="IPR019489">
    <property type="entry name" value="Clp_ATPase_C"/>
</dbReference>
<dbReference type="InterPro" id="IPR003959">
    <property type="entry name" value="ATPase_AAA_core"/>
</dbReference>
<evidence type="ECO:0000256" key="9">
    <source>
        <dbReference type="PROSITE-ProRule" id="PRU01251"/>
    </source>
</evidence>
<keyword evidence="3 10" id="KW-0547">Nucleotide-binding</keyword>
<dbReference type="PANTHER" id="PTHR11638:SF18">
    <property type="entry name" value="HEAT SHOCK PROTEIN 104"/>
    <property type="match status" value="1"/>
</dbReference>
<comment type="subunit">
    <text evidence="8">Homohexamer. The oligomerization is ATP-dependent.</text>
</comment>
<dbReference type="PRINTS" id="PR00300">
    <property type="entry name" value="CLPPROTEASEA"/>
</dbReference>
<keyword evidence="15" id="KW-0378">Hydrolase</keyword>
<organism evidence="15 16">
    <name type="scientific">Streptomyces thermogriseus</name>
    <dbReference type="NCBI Taxonomy" id="75292"/>
    <lineage>
        <taxon>Bacteria</taxon>
        <taxon>Bacillati</taxon>
        <taxon>Actinomycetota</taxon>
        <taxon>Actinomycetes</taxon>
        <taxon>Kitasatosporales</taxon>
        <taxon>Streptomycetaceae</taxon>
        <taxon>Streptomyces</taxon>
    </lineage>
</organism>
<reference evidence="16" key="1">
    <citation type="journal article" date="2019" name="Int. J. Syst. Evol. Microbiol.">
        <title>The Global Catalogue of Microorganisms (GCM) 10K type strain sequencing project: providing services to taxonomists for standard genome sequencing and annotation.</title>
        <authorList>
            <consortium name="The Broad Institute Genomics Platform"/>
            <consortium name="The Broad Institute Genome Sequencing Center for Infectious Disease"/>
            <person name="Wu L."/>
            <person name="Ma J."/>
        </authorList>
    </citation>
    <scope>NUCLEOTIDE SEQUENCE [LARGE SCALE GENOMIC DNA]</scope>
    <source>
        <strain evidence="16">JCM 11269</strain>
    </source>
</reference>
<dbReference type="PANTHER" id="PTHR11638">
    <property type="entry name" value="ATP-DEPENDENT CLP PROTEASE"/>
    <property type="match status" value="1"/>
</dbReference>
<dbReference type="InterPro" id="IPR027417">
    <property type="entry name" value="P-loop_NTPase"/>
</dbReference>
<dbReference type="EMBL" id="BAAAHU010000009">
    <property type="protein sequence ID" value="GAA1006547.1"/>
    <property type="molecule type" value="Genomic_DNA"/>
</dbReference>
<evidence type="ECO:0000256" key="12">
    <source>
        <dbReference type="SAM" id="MobiDB-lite"/>
    </source>
</evidence>
<dbReference type="SUPFAM" id="SSF81923">
    <property type="entry name" value="Double Clp-N motif"/>
    <property type="match status" value="1"/>
</dbReference>
<dbReference type="Gene3D" id="3.40.50.300">
    <property type="entry name" value="P-loop containing nucleotide triphosphate hydrolases"/>
    <property type="match status" value="2"/>
</dbReference>
<dbReference type="PROSITE" id="PS51903">
    <property type="entry name" value="CLP_R"/>
    <property type="match status" value="1"/>
</dbReference>
<keyword evidence="7 10" id="KW-0143">Chaperone</keyword>
<keyword evidence="15" id="KW-0645">Protease</keyword>
<evidence type="ECO:0000259" key="14">
    <source>
        <dbReference type="PROSITE" id="PS51903"/>
    </source>
</evidence>
<dbReference type="GO" id="GO:0008233">
    <property type="term" value="F:peptidase activity"/>
    <property type="evidence" value="ECO:0007669"/>
    <property type="project" value="UniProtKB-KW"/>
</dbReference>
<feature type="domain" description="UVR" evidence="13">
    <location>
        <begin position="453"/>
        <end position="488"/>
    </location>
</feature>
<dbReference type="Pfam" id="PF10431">
    <property type="entry name" value="ClpB_D2-small"/>
    <property type="match status" value="1"/>
</dbReference>
<keyword evidence="4 10" id="KW-0067">ATP-binding</keyword>
<dbReference type="Gene3D" id="1.10.1780.10">
    <property type="entry name" value="Clp, N-terminal domain"/>
    <property type="match status" value="1"/>
</dbReference>
<name>A0ABP4DCV8_9ACTN</name>
<dbReference type="GO" id="GO:0005524">
    <property type="term" value="F:ATP binding"/>
    <property type="evidence" value="ECO:0007669"/>
    <property type="project" value="UniProtKB-KW"/>
</dbReference>